<evidence type="ECO:0000313" key="3">
    <source>
        <dbReference type="Proteomes" id="UP000008909"/>
    </source>
</evidence>
<organism evidence="2 3">
    <name type="scientific">Clonorchis sinensis</name>
    <name type="common">Chinese liver fluke</name>
    <dbReference type="NCBI Taxonomy" id="79923"/>
    <lineage>
        <taxon>Eukaryota</taxon>
        <taxon>Metazoa</taxon>
        <taxon>Spiralia</taxon>
        <taxon>Lophotrochozoa</taxon>
        <taxon>Platyhelminthes</taxon>
        <taxon>Trematoda</taxon>
        <taxon>Digenea</taxon>
        <taxon>Opisthorchiida</taxon>
        <taxon>Opisthorchiata</taxon>
        <taxon>Opisthorchiidae</taxon>
        <taxon>Clonorchis</taxon>
    </lineage>
</organism>
<protein>
    <recommendedName>
        <fullName evidence="4">GIY-YIG domain-containing protein</fullName>
    </recommendedName>
</protein>
<dbReference type="EMBL" id="DF143081">
    <property type="protein sequence ID" value="GAA50808.1"/>
    <property type="molecule type" value="Genomic_DNA"/>
</dbReference>
<dbReference type="AlphaFoldDB" id="G7YCX4"/>
<accession>G7YCX4</accession>
<reference key="2">
    <citation type="submission" date="2011-10" db="EMBL/GenBank/DDBJ databases">
        <title>The genome and transcriptome sequence of Clonorchis sinensis provide insights into the carcinogenic liver fluke.</title>
        <authorList>
            <person name="Wang X."/>
            <person name="Huang Y."/>
            <person name="Chen W."/>
            <person name="Liu H."/>
            <person name="Guo L."/>
            <person name="Chen Y."/>
            <person name="Luo F."/>
            <person name="Zhou W."/>
            <person name="Sun J."/>
            <person name="Mao Q."/>
            <person name="Liang P."/>
            <person name="Zhou C."/>
            <person name="Tian Y."/>
            <person name="Men J."/>
            <person name="Lv X."/>
            <person name="Huang L."/>
            <person name="Zhou J."/>
            <person name="Hu Y."/>
            <person name="Li R."/>
            <person name="Zhang F."/>
            <person name="Lei H."/>
            <person name="Li X."/>
            <person name="Hu X."/>
            <person name="Liang C."/>
            <person name="Xu J."/>
            <person name="Wu Z."/>
            <person name="Yu X."/>
        </authorList>
    </citation>
    <scope>NUCLEOTIDE SEQUENCE</scope>
    <source>
        <strain>Henan</strain>
    </source>
</reference>
<proteinExistence type="predicted"/>
<dbReference type="Gene3D" id="3.40.1440.10">
    <property type="entry name" value="GIY-YIG endonuclease"/>
    <property type="match status" value="1"/>
</dbReference>
<evidence type="ECO:0000313" key="2">
    <source>
        <dbReference type="EMBL" id="GAA50808.1"/>
    </source>
</evidence>
<dbReference type="InterPro" id="IPR035901">
    <property type="entry name" value="GIY-YIG_endonuc_sf"/>
</dbReference>
<feature type="compositionally biased region" description="Basic and acidic residues" evidence="1">
    <location>
        <begin position="32"/>
        <end position="56"/>
    </location>
</feature>
<evidence type="ECO:0008006" key="4">
    <source>
        <dbReference type="Google" id="ProtNLM"/>
    </source>
</evidence>
<keyword evidence="3" id="KW-1185">Reference proteome</keyword>
<name>G7YCX4_CLOSI</name>
<reference evidence="2" key="1">
    <citation type="journal article" date="2011" name="Genome Biol.">
        <title>The draft genome of the carcinogenic human liver fluke Clonorchis sinensis.</title>
        <authorList>
            <person name="Wang X."/>
            <person name="Chen W."/>
            <person name="Huang Y."/>
            <person name="Sun J."/>
            <person name="Men J."/>
            <person name="Liu H."/>
            <person name="Luo F."/>
            <person name="Guo L."/>
            <person name="Lv X."/>
            <person name="Deng C."/>
            <person name="Zhou C."/>
            <person name="Fan Y."/>
            <person name="Li X."/>
            <person name="Huang L."/>
            <person name="Hu Y."/>
            <person name="Liang C."/>
            <person name="Hu X."/>
            <person name="Xu J."/>
            <person name="Yu X."/>
        </authorList>
    </citation>
    <scope>NUCLEOTIDE SEQUENCE [LARGE SCALE GENOMIC DNA]</scope>
    <source>
        <strain evidence="2">Henan</strain>
    </source>
</reference>
<feature type="compositionally biased region" description="Polar residues" evidence="1">
    <location>
        <begin position="1"/>
        <end position="31"/>
    </location>
</feature>
<dbReference type="Proteomes" id="UP000008909">
    <property type="component" value="Unassembled WGS sequence"/>
</dbReference>
<evidence type="ECO:0000256" key="1">
    <source>
        <dbReference type="SAM" id="MobiDB-lite"/>
    </source>
</evidence>
<sequence>MQRTNSSTGILEESQISDAQTKKQGTAGSQINEDHKPEPREVSDRGHPSIDQRTRAREARLTIHVLVDQSGHKRNNVVYHINCSKCNKFYVGQTGRKLCTRIKEHNAAVRRHDSLSLISIHEDQEGHKFNIKNVKILAYGYTKHGREFLEAWYSTADSIKRCIELDPIYASLHAKDQLLHRNTRGEPNIRCTNQEARNCWQSDQRRSQAGTQRARYHIKGDVTFMSVLLVSPYFVTWPVAHLREFEHKQCMVQTCANNWFSKP</sequence>
<gene>
    <name evidence="2" type="ORF">CLF_105067</name>
</gene>
<feature type="region of interest" description="Disordered" evidence="1">
    <location>
        <begin position="1"/>
        <end position="56"/>
    </location>
</feature>